<protein>
    <submittedName>
        <fullName evidence="8">MMPL family transporter</fullName>
    </submittedName>
</protein>
<evidence type="ECO:0000313" key="8">
    <source>
        <dbReference type="EMBL" id="MVU80738.1"/>
    </source>
</evidence>
<evidence type="ECO:0000256" key="4">
    <source>
        <dbReference type="ARBA" id="ARBA00022989"/>
    </source>
</evidence>
<feature type="transmembrane region" description="Helical" evidence="6">
    <location>
        <begin position="216"/>
        <end position="241"/>
    </location>
</feature>
<dbReference type="PROSITE" id="PS50156">
    <property type="entry name" value="SSD"/>
    <property type="match status" value="1"/>
</dbReference>
<dbReference type="EMBL" id="WRPP01000005">
    <property type="protein sequence ID" value="MVU80738.1"/>
    <property type="molecule type" value="Genomic_DNA"/>
</dbReference>
<dbReference type="Pfam" id="PF03176">
    <property type="entry name" value="MMPL"/>
    <property type="match status" value="2"/>
</dbReference>
<evidence type="ECO:0000256" key="2">
    <source>
        <dbReference type="ARBA" id="ARBA00022475"/>
    </source>
</evidence>
<dbReference type="SUPFAM" id="SSF82866">
    <property type="entry name" value="Multidrug efflux transporter AcrB transmembrane domain"/>
    <property type="match status" value="2"/>
</dbReference>
<keyword evidence="4 6" id="KW-1133">Transmembrane helix</keyword>
<feature type="transmembrane region" description="Helical" evidence="6">
    <location>
        <begin position="261"/>
        <end position="287"/>
    </location>
</feature>
<evidence type="ECO:0000313" key="9">
    <source>
        <dbReference type="Proteomes" id="UP000466794"/>
    </source>
</evidence>
<dbReference type="AlphaFoldDB" id="A0A7K1V3M0"/>
<dbReference type="PANTHER" id="PTHR33406:SF13">
    <property type="entry name" value="MEMBRANE PROTEIN YDFJ"/>
    <property type="match status" value="1"/>
</dbReference>
<feature type="transmembrane region" description="Helical" evidence="6">
    <location>
        <begin position="710"/>
        <end position="734"/>
    </location>
</feature>
<feature type="transmembrane region" description="Helical" evidence="6">
    <location>
        <begin position="633"/>
        <end position="657"/>
    </location>
</feature>
<reference evidence="8 9" key="1">
    <citation type="submission" date="2019-12" db="EMBL/GenBank/DDBJ databases">
        <title>Nocardia sp. nov. ET3-3 isolated from soil.</title>
        <authorList>
            <person name="Kanchanasin P."/>
            <person name="Tanasupawat S."/>
            <person name="Yuki M."/>
            <person name="Kudo T."/>
        </authorList>
    </citation>
    <scope>NUCLEOTIDE SEQUENCE [LARGE SCALE GENOMIC DNA]</scope>
    <source>
        <strain evidence="8 9">ET3-3</strain>
    </source>
</reference>
<keyword evidence="9" id="KW-1185">Reference proteome</keyword>
<keyword evidence="5 6" id="KW-0472">Membrane</keyword>
<dbReference type="Proteomes" id="UP000466794">
    <property type="component" value="Unassembled WGS sequence"/>
</dbReference>
<keyword evidence="2" id="KW-1003">Cell membrane</keyword>
<feature type="transmembrane region" description="Helical" evidence="6">
    <location>
        <begin position="566"/>
        <end position="585"/>
    </location>
</feature>
<evidence type="ECO:0000256" key="3">
    <source>
        <dbReference type="ARBA" id="ARBA00022692"/>
    </source>
</evidence>
<organism evidence="8 9">
    <name type="scientific">Nocardia terrae</name>
    <dbReference type="NCBI Taxonomy" id="2675851"/>
    <lineage>
        <taxon>Bacteria</taxon>
        <taxon>Bacillati</taxon>
        <taxon>Actinomycetota</taxon>
        <taxon>Actinomycetes</taxon>
        <taxon>Mycobacteriales</taxon>
        <taxon>Nocardiaceae</taxon>
        <taxon>Nocardia</taxon>
    </lineage>
</organism>
<gene>
    <name evidence="8" type="ORF">GPX89_26230</name>
</gene>
<dbReference type="InterPro" id="IPR000731">
    <property type="entry name" value="SSD"/>
</dbReference>
<feature type="transmembrane region" description="Helical" evidence="6">
    <location>
        <begin position="20"/>
        <end position="37"/>
    </location>
</feature>
<name>A0A7K1V3M0_9NOCA</name>
<evidence type="ECO:0000256" key="6">
    <source>
        <dbReference type="SAM" id="Phobius"/>
    </source>
</evidence>
<proteinExistence type="predicted"/>
<feature type="transmembrane region" description="Helical" evidence="6">
    <location>
        <begin position="308"/>
        <end position="337"/>
    </location>
</feature>
<feature type="domain" description="SSD" evidence="7">
    <location>
        <begin position="276"/>
        <end position="366"/>
    </location>
</feature>
<sequence>MSTLLYRIGIVAYRRPWYFIAPWAVVLATIVGLLAVYPPHLSSEVRIDGTPAQNLIDDLAEKMPQMAGGQGIIAFETENGSRIDSGENLNALLAAIDRVYTSDHVIDARAVLRQEAAKGMDSPTVRAAAATTPPDYSSGATPLELNGQAVPGVLISPDKTSAVLQFQFDKQTFELPPDTIDNTVAAAKFATAGHDIAVLPSATMVRMPDIVGVGEVVGVGIAALVLLVTLGSVVAAGLPLVTALTGVGVGVGGALVVSHLVSLHSLSAVLGLMIGLAVGIDYALFIVNRQRRYILDNNMSAAQATGRALGTSGTAVVFAGSTVAIALTALAVVRIHLITTMGIAAMVTVVIAVLAALTLLPASLGLAGERICSPKARQKAAFARAVAPSRPTRRVATAWARMVTRHRFLAATAALIVTGLLAFPAAQMNLGLPSGASYSQGTTQRESYEVIKDRFGAGYNGALIVVADAGNRPDPIAPTDIAGLDHDLQQLPGVTAVTLGAVSSDGRTVVFSVVPSTGPTDTATEQLVHRIRSQATTFAGERHVELGVTGFTALGIDVSARLARALPVYLSIVAVLSIILLSLVFRSIVVPIKATVGFILSILAAFGATTAVFQQGLGQQLLGFHATSPVLAVLPIVATGLLYGLAMDYEVFLVSAMKEAHAHGQRGDDAIIHGFEQAARVVVAAAAIMTAVFAGFVFNDDPMIRQFGFALAVGIVVDAFVVRMLLVPAVMSIFGDSVWWMPRVLQRLLPNIDIEGRRFDLESTEAPYAQHDLVAAKS</sequence>
<evidence type="ECO:0000256" key="5">
    <source>
        <dbReference type="ARBA" id="ARBA00023136"/>
    </source>
</evidence>
<dbReference type="PANTHER" id="PTHR33406">
    <property type="entry name" value="MEMBRANE PROTEIN MJ1562-RELATED"/>
    <property type="match status" value="1"/>
</dbReference>
<keyword evidence="3 6" id="KW-0812">Transmembrane</keyword>
<feature type="transmembrane region" description="Helical" evidence="6">
    <location>
        <begin position="408"/>
        <end position="426"/>
    </location>
</feature>
<evidence type="ECO:0000259" key="7">
    <source>
        <dbReference type="PROSITE" id="PS50156"/>
    </source>
</evidence>
<dbReference type="InterPro" id="IPR004869">
    <property type="entry name" value="MMPL_dom"/>
</dbReference>
<dbReference type="InterPro" id="IPR050545">
    <property type="entry name" value="Mycobact_MmpL"/>
</dbReference>
<comment type="subcellular location">
    <subcellularLocation>
        <location evidence="1">Cell membrane</location>
        <topology evidence="1">Multi-pass membrane protein</topology>
    </subcellularLocation>
</comment>
<comment type="caution">
    <text evidence="8">The sequence shown here is derived from an EMBL/GenBank/DDBJ whole genome shotgun (WGS) entry which is preliminary data.</text>
</comment>
<dbReference type="GO" id="GO:0005886">
    <property type="term" value="C:plasma membrane"/>
    <property type="evidence" value="ECO:0007669"/>
    <property type="project" value="UniProtKB-SubCell"/>
</dbReference>
<feature type="transmembrane region" description="Helical" evidence="6">
    <location>
        <begin position="678"/>
        <end position="698"/>
    </location>
</feature>
<dbReference type="Gene3D" id="1.20.1640.10">
    <property type="entry name" value="Multidrug efflux transporter AcrB transmembrane domain"/>
    <property type="match status" value="2"/>
</dbReference>
<accession>A0A7K1V3M0</accession>
<evidence type="ECO:0000256" key="1">
    <source>
        <dbReference type="ARBA" id="ARBA00004651"/>
    </source>
</evidence>
<feature type="transmembrane region" description="Helical" evidence="6">
    <location>
        <begin position="592"/>
        <end position="613"/>
    </location>
</feature>
<feature type="transmembrane region" description="Helical" evidence="6">
    <location>
        <begin position="343"/>
        <end position="367"/>
    </location>
</feature>